<keyword evidence="3" id="KW-1185">Reference proteome</keyword>
<sequence>MVISSRSIHNLAQQTKHSKTISIKRDPRPHTRRRNTWKNPYGFSEGARARGAGERNVKEKSCEFLSRRHKFYSQRDLVRRSPPAPRAPRLRLARVRLLVIVKIIAPLSTEALNICPCNPLRMPSRVLIPNSST</sequence>
<name>A0AAV1JNH8_9NEOP</name>
<organism evidence="2 3">
    <name type="scientific">Leptosia nina</name>
    <dbReference type="NCBI Taxonomy" id="320188"/>
    <lineage>
        <taxon>Eukaryota</taxon>
        <taxon>Metazoa</taxon>
        <taxon>Ecdysozoa</taxon>
        <taxon>Arthropoda</taxon>
        <taxon>Hexapoda</taxon>
        <taxon>Insecta</taxon>
        <taxon>Pterygota</taxon>
        <taxon>Neoptera</taxon>
        <taxon>Endopterygota</taxon>
        <taxon>Lepidoptera</taxon>
        <taxon>Glossata</taxon>
        <taxon>Ditrysia</taxon>
        <taxon>Papilionoidea</taxon>
        <taxon>Pieridae</taxon>
        <taxon>Pierinae</taxon>
        <taxon>Leptosia</taxon>
    </lineage>
</organism>
<feature type="region of interest" description="Disordered" evidence="1">
    <location>
        <begin position="1"/>
        <end position="57"/>
    </location>
</feature>
<gene>
    <name evidence="2" type="ORF">LNINA_LOCUS10148</name>
</gene>
<comment type="caution">
    <text evidence="2">The sequence shown here is derived from an EMBL/GenBank/DDBJ whole genome shotgun (WGS) entry which is preliminary data.</text>
</comment>
<evidence type="ECO:0000313" key="3">
    <source>
        <dbReference type="Proteomes" id="UP001497472"/>
    </source>
</evidence>
<dbReference type="Proteomes" id="UP001497472">
    <property type="component" value="Unassembled WGS sequence"/>
</dbReference>
<evidence type="ECO:0000256" key="1">
    <source>
        <dbReference type="SAM" id="MobiDB-lite"/>
    </source>
</evidence>
<protein>
    <submittedName>
        <fullName evidence="2">Uncharacterized protein</fullName>
    </submittedName>
</protein>
<dbReference type="AlphaFoldDB" id="A0AAV1JNH8"/>
<evidence type="ECO:0000313" key="2">
    <source>
        <dbReference type="EMBL" id="CAK1550961.1"/>
    </source>
</evidence>
<proteinExistence type="predicted"/>
<accession>A0AAV1JNH8</accession>
<reference evidence="2 3" key="1">
    <citation type="submission" date="2023-11" db="EMBL/GenBank/DDBJ databases">
        <authorList>
            <person name="Okamura Y."/>
        </authorList>
    </citation>
    <scope>NUCLEOTIDE SEQUENCE [LARGE SCALE GENOMIC DNA]</scope>
</reference>
<feature type="compositionally biased region" description="Polar residues" evidence="1">
    <location>
        <begin position="1"/>
        <end position="15"/>
    </location>
</feature>
<feature type="compositionally biased region" description="Basic and acidic residues" evidence="1">
    <location>
        <begin position="47"/>
        <end position="57"/>
    </location>
</feature>
<dbReference type="EMBL" id="CAVLEF010000103">
    <property type="protein sequence ID" value="CAK1550961.1"/>
    <property type="molecule type" value="Genomic_DNA"/>
</dbReference>